<reference evidence="4 5" key="1">
    <citation type="submission" date="2018-08" db="EMBL/GenBank/DDBJ databases">
        <title>Genome sequencing of Agrobacterium vitis strain ICMP 10754.</title>
        <authorList>
            <person name="Visnovsky S.B."/>
            <person name="Pitman A.R."/>
        </authorList>
    </citation>
    <scope>NUCLEOTIDE SEQUENCE [LARGE SCALE GENOMIC DNA]</scope>
    <source>
        <strain evidence="4 5">ICMP 10754</strain>
    </source>
</reference>
<dbReference type="GO" id="GO:0006631">
    <property type="term" value="P:fatty acid metabolic process"/>
    <property type="evidence" value="ECO:0007669"/>
    <property type="project" value="TreeGrafter"/>
</dbReference>
<sequence length="532" mass="56751">MSHYGSAGLRDSSAFAGMVAEDPVRFRANSGPDRPAVMELATGQSLTFSEFDTLIGRCVAALDDVIARAGTGQDSPARIAYLGRNSTAQFAVCFACQRIGAIFVPLNWRLSAREISLILADCEPTLLLYDVEFAEAGSSFEVESLVVTGKGGFLDKASTLTPITPRSPSADRTCVILYTSGTTGVPKGVLLNARNLFFSALNFAFVGEVTPESVVLCDLPFFHTIGLVALARTAMVMGARLVISDRFIAERTIATMADAQIGVSHYCGVPQMASTLRNSPNWSPAALQGLKAIFLGGAPLPPVLIERFLDDGIALVNGYGMSETGTAYHMPLDRQLIARHPGSIGFAAPLLETRVVDFDGADVTDGGIGEIWLRGPSVTEGYWNRPDLTEAAFTDGWFRSGDMARVQDGVVYLADRLKDMYISGGENVYPAEVEAAIAAHPGVADVAVMGLAHAEWGEVGLALVVAGIDDLRDHDILRHCADRLASFKRPKHVVFVDTIPRSASGKVQKHILRQSYTHLSSSSTPASGQPGA</sequence>
<proteinExistence type="predicted"/>
<feature type="domain" description="AMP-binding enzyme C-terminal" evidence="3">
    <location>
        <begin position="432"/>
        <end position="506"/>
    </location>
</feature>
<dbReference type="EMBL" id="QUSG01000001">
    <property type="protein sequence ID" value="KAA3532369.1"/>
    <property type="molecule type" value="Genomic_DNA"/>
</dbReference>
<dbReference type="SUPFAM" id="SSF56801">
    <property type="entry name" value="Acetyl-CoA synthetase-like"/>
    <property type="match status" value="1"/>
</dbReference>
<dbReference type="Gene3D" id="3.30.300.30">
    <property type="match status" value="1"/>
</dbReference>
<evidence type="ECO:0000259" key="3">
    <source>
        <dbReference type="Pfam" id="PF13193"/>
    </source>
</evidence>
<organism evidence="4 5">
    <name type="scientific">Agrobacterium vitis</name>
    <name type="common">Rhizobium vitis</name>
    <dbReference type="NCBI Taxonomy" id="373"/>
    <lineage>
        <taxon>Bacteria</taxon>
        <taxon>Pseudomonadati</taxon>
        <taxon>Pseudomonadota</taxon>
        <taxon>Alphaproteobacteria</taxon>
        <taxon>Hyphomicrobiales</taxon>
        <taxon>Rhizobiaceae</taxon>
        <taxon>Rhizobium/Agrobacterium group</taxon>
        <taxon>Agrobacterium</taxon>
    </lineage>
</organism>
<dbReference type="GeneID" id="60682299"/>
<accession>A0A368NVE1</accession>
<dbReference type="InterPro" id="IPR045851">
    <property type="entry name" value="AMP-bd_C_sf"/>
</dbReference>
<dbReference type="InterPro" id="IPR000873">
    <property type="entry name" value="AMP-dep_synth/lig_dom"/>
</dbReference>
<dbReference type="PANTHER" id="PTHR43201">
    <property type="entry name" value="ACYL-COA SYNTHETASE"/>
    <property type="match status" value="1"/>
</dbReference>
<dbReference type="GO" id="GO:0031956">
    <property type="term" value="F:medium-chain fatty acid-CoA ligase activity"/>
    <property type="evidence" value="ECO:0007669"/>
    <property type="project" value="TreeGrafter"/>
</dbReference>
<comment type="caution">
    <text evidence="4">The sequence shown here is derived from an EMBL/GenBank/DDBJ whole genome shotgun (WGS) entry which is preliminary data.</text>
</comment>
<dbReference type="InterPro" id="IPR042099">
    <property type="entry name" value="ANL_N_sf"/>
</dbReference>
<dbReference type="AlphaFoldDB" id="A0A368NVE1"/>
<evidence type="ECO:0000313" key="5">
    <source>
        <dbReference type="Proteomes" id="UP000436911"/>
    </source>
</evidence>
<dbReference type="RefSeq" id="WP_060715775.1">
    <property type="nucleotide sequence ID" value="NZ_CP055265.1"/>
</dbReference>
<evidence type="ECO:0000256" key="1">
    <source>
        <dbReference type="ARBA" id="ARBA00022723"/>
    </source>
</evidence>
<name>A0A368NVE1_AGRVI</name>
<dbReference type="InterPro" id="IPR020845">
    <property type="entry name" value="AMP-binding_CS"/>
</dbReference>
<evidence type="ECO:0000259" key="2">
    <source>
        <dbReference type="Pfam" id="PF00501"/>
    </source>
</evidence>
<protein>
    <submittedName>
        <fullName evidence="4">Feruloyl-CoA synthetase</fullName>
    </submittedName>
</protein>
<evidence type="ECO:0000313" key="4">
    <source>
        <dbReference type="EMBL" id="KAA3532369.1"/>
    </source>
</evidence>
<feature type="domain" description="AMP-dependent synthetase/ligase" evidence="2">
    <location>
        <begin position="27"/>
        <end position="383"/>
    </location>
</feature>
<dbReference type="PANTHER" id="PTHR43201:SF32">
    <property type="entry name" value="2-SUCCINYLBENZOATE--COA LIGASE, CHLOROPLASTIC_PEROXISOMAL"/>
    <property type="match status" value="1"/>
</dbReference>
<dbReference type="Gene3D" id="3.40.50.12780">
    <property type="entry name" value="N-terminal domain of ligase-like"/>
    <property type="match status" value="1"/>
</dbReference>
<keyword evidence="1" id="KW-0479">Metal-binding</keyword>
<gene>
    <name evidence="4" type="ORF">DXT89_03290</name>
</gene>
<dbReference type="InterPro" id="IPR025110">
    <property type="entry name" value="AMP-bd_C"/>
</dbReference>
<dbReference type="PROSITE" id="PS00455">
    <property type="entry name" value="AMP_BINDING"/>
    <property type="match status" value="1"/>
</dbReference>
<dbReference type="Pfam" id="PF13193">
    <property type="entry name" value="AMP-binding_C"/>
    <property type="match status" value="1"/>
</dbReference>
<dbReference type="Proteomes" id="UP000436911">
    <property type="component" value="Unassembled WGS sequence"/>
</dbReference>
<dbReference type="Pfam" id="PF00501">
    <property type="entry name" value="AMP-binding"/>
    <property type="match status" value="1"/>
</dbReference>
<dbReference type="GO" id="GO:0046872">
    <property type="term" value="F:metal ion binding"/>
    <property type="evidence" value="ECO:0007669"/>
    <property type="project" value="UniProtKB-KW"/>
</dbReference>
<dbReference type="OrthoDB" id="9803968at2"/>